<dbReference type="Proteomes" id="UP000190951">
    <property type="component" value="Chromosome"/>
</dbReference>
<dbReference type="KEGG" id="crw:CROST_036800"/>
<protein>
    <submittedName>
        <fullName evidence="1">Uncharacterized protein</fullName>
    </submittedName>
</protein>
<name>A0A1S8KX77_9CLOT</name>
<reference evidence="1 2" key="1">
    <citation type="submission" date="2022-04" db="EMBL/GenBank/DDBJ databases">
        <title>Genome sequence of C. roseum typestrain.</title>
        <authorList>
            <person name="Poehlein A."/>
            <person name="Schoch T."/>
            <person name="Duerre P."/>
            <person name="Daniel R."/>
        </authorList>
    </citation>
    <scope>NUCLEOTIDE SEQUENCE [LARGE SCALE GENOMIC DNA]</scope>
    <source>
        <strain evidence="1 2">DSM 7320</strain>
    </source>
</reference>
<sequence>MMRKINMYVKVFVIGSISIITLLIIGFYVFAIDIGNSSPEIDLYRNGSMETPRYYPIIGGSGVEYNGFRIGNTVWCKKGDVLGVTVWGKQFRYNNDMNNSVQTSFLNLFGTILPSEFSINQPFDSEAHTGEFNVIAKSDDITLVSSRRGRTVDTQNYLHYGALFWLQFNMPDKTYLIRSNEKSYNGSWLADENDFSKWPQSNENIKTDGTAPEVQVTSDNGANTDKDIDLNMKFSDSGSGIQYYQYQVIKDGAVVDNKTFYPQYHSDITANSYFVTEDDKALYNNDKATGGYVDSYDPEKTAIPYAINNMEGSVQLNGIGNYTFEVTVVDNLGNKNTVTKNYVINEEPITVTGSITPNPAKQGSRVILDINTTGNAKYLSIAMPEEITINDERETIFPINKEIKEEEKHEEKLEYIIPLKTPQTIKKGIRVGNPYKIGVTAKKADGKTANCELNLDVSGNVLEGIKTEITGTGFDKNK</sequence>
<dbReference type="AlphaFoldDB" id="A0A1S8KX77"/>
<evidence type="ECO:0000313" key="1">
    <source>
        <dbReference type="EMBL" id="URZ12934.1"/>
    </source>
</evidence>
<proteinExistence type="predicted"/>
<dbReference type="EMBL" id="CP096983">
    <property type="protein sequence ID" value="URZ12934.1"/>
    <property type="molecule type" value="Genomic_DNA"/>
</dbReference>
<keyword evidence="2" id="KW-1185">Reference proteome</keyword>
<organism evidence="1 2">
    <name type="scientific">Clostridium felsineum</name>
    <dbReference type="NCBI Taxonomy" id="36839"/>
    <lineage>
        <taxon>Bacteria</taxon>
        <taxon>Bacillati</taxon>
        <taxon>Bacillota</taxon>
        <taxon>Clostridia</taxon>
        <taxon>Eubacteriales</taxon>
        <taxon>Clostridiaceae</taxon>
        <taxon>Clostridium</taxon>
    </lineage>
</organism>
<evidence type="ECO:0000313" key="2">
    <source>
        <dbReference type="Proteomes" id="UP000190951"/>
    </source>
</evidence>
<dbReference type="RefSeq" id="WP_077834230.1">
    <property type="nucleotide sequence ID" value="NZ_CP096983.1"/>
</dbReference>
<gene>
    <name evidence="1" type="ORF">CROST_036800</name>
</gene>
<accession>A0A1S8KX77</accession>
<dbReference type="STRING" id="84029.CROST_45930"/>